<keyword evidence="7" id="KW-1185">Reference proteome</keyword>
<dbReference type="AlphaFoldDB" id="A0AAV5RYV5"/>
<dbReference type="Gene3D" id="1.10.1520.10">
    <property type="entry name" value="Ribonuclease III domain"/>
    <property type="match status" value="1"/>
</dbReference>
<dbReference type="GO" id="GO:0004525">
    <property type="term" value="F:ribonuclease III activity"/>
    <property type="evidence" value="ECO:0007669"/>
    <property type="project" value="InterPro"/>
</dbReference>
<dbReference type="EMBL" id="BTGD01000010">
    <property type="protein sequence ID" value="GMM56610.1"/>
    <property type="molecule type" value="Genomic_DNA"/>
</dbReference>
<keyword evidence="1 2" id="KW-0694">RNA-binding</keyword>
<dbReference type="SUPFAM" id="SSF69065">
    <property type="entry name" value="RNase III domain-like"/>
    <property type="match status" value="1"/>
</dbReference>
<dbReference type="GO" id="GO:0003723">
    <property type="term" value="F:RNA binding"/>
    <property type="evidence" value="ECO:0007669"/>
    <property type="project" value="UniProtKB-UniRule"/>
</dbReference>
<protein>
    <recommendedName>
        <fullName evidence="8">DRBM domain-containing protein</fullName>
    </recommendedName>
</protein>
<sequence length="598" mass="67471">MEDTTSKFVRLQTACAALKESISTIYDNALSNEELNRLASSNDDMQRMIAGSPAMIISTSLVDAKSKFDIAELFNHYKFNDDIFEKKELFNSPVIEDSDLAETVLEHRELIVSERTEDNEALRHVGVNWLKALVTEILYKMFPYANIRSFVNVEDDILSDMHLSVLTSQIPLFDRFEEHAMKNPNVTQLSSTKLCKIKADCFKSFIGALVVDNNNVTAAELKVWLGSFLQPLIQKIKMNHINGLYAKDPREQLVLFMQNNKFGLELRFKTEVKTGETTLCKIYMGNTLLASGEGADDFDAEQNAASAVLMDDSAVIKYSMYDINREDEDDYYTEETTEESIPSKPVHREIRTSSTVVTEKKPKTPSKEPTPAELVEYEKSDEEMRALPVNTTSSKTDKATLYRIIGEYKSYPQYITLQLGLNDFYSSCHVLNRPHSYLGEGRGSNKKIAEQTAATEALEKKLYKKIFATDNEEDDEDFVHLLSDNEEEDTSGEHTKSSDSTNTVDNFKPFQASYFVDLELHNTCDPNAKAALYAELGRFGYIPDYTTQENSPTDFYSFCTIKNTSVIIGEGRGRSKKIAEQISAANAFSGEALSDFLV</sequence>
<proteinExistence type="predicted"/>
<comment type="caution">
    <text evidence="6">The sequence shown here is derived from an EMBL/GenBank/DDBJ whole genome shotgun (WGS) entry which is preliminary data.</text>
</comment>
<dbReference type="Gene3D" id="1.20.1270.260">
    <property type="match status" value="1"/>
</dbReference>
<evidence type="ECO:0000259" key="4">
    <source>
        <dbReference type="PROSITE" id="PS50137"/>
    </source>
</evidence>
<dbReference type="Proteomes" id="UP001377567">
    <property type="component" value="Unassembled WGS sequence"/>
</dbReference>
<evidence type="ECO:0000259" key="5">
    <source>
        <dbReference type="PROSITE" id="PS50142"/>
    </source>
</evidence>
<dbReference type="Gene3D" id="3.30.160.20">
    <property type="match status" value="3"/>
</dbReference>
<gene>
    <name evidence="6" type="ORF">DAKH74_032260</name>
</gene>
<dbReference type="InterPro" id="IPR048504">
    <property type="entry name" value="Dicers-like_N"/>
</dbReference>
<evidence type="ECO:0000256" key="3">
    <source>
        <dbReference type="SAM" id="MobiDB-lite"/>
    </source>
</evidence>
<evidence type="ECO:0000256" key="1">
    <source>
        <dbReference type="ARBA" id="ARBA00022884"/>
    </source>
</evidence>
<feature type="domain" description="RNase III" evidence="5">
    <location>
        <begin position="80"/>
        <end position="214"/>
    </location>
</feature>
<evidence type="ECO:0000313" key="7">
    <source>
        <dbReference type="Proteomes" id="UP001377567"/>
    </source>
</evidence>
<dbReference type="SUPFAM" id="SSF54768">
    <property type="entry name" value="dsRNA-binding domain-like"/>
    <property type="match status" value="2"/>
</dbReference>
<accession>A0AAV5RYV5</accession>
<dbReference type="Pfam" id="PF20860">
    <property type="entry name" value="Dicers_N"/>
    <property type="match status" value="1"/>
</dbReference>
<dbReference type="SMART" id="SM00358">
    <property type="entry name" value="DSRM"/>
    <property type="match status" value="2"/>
</dbReference>
<evidence type="ECO:0008006" key="8">
    <source>
        <dbReference type="Google" id="ProtNLM"/>
    </source>
</evidence>
<dbReference type="InterPro" id="IPR014720">
    <property type="entry name" value="dsRBD_dom"/>
</dbReference>
<reference evidence="6 7" key="1">
    <citation type="journal article" date="2023" name="Elife">
        <title>Identification of key yeast species and microbe-microbe interactions impacting larval growth of Drosophila in the wild.</title>
        <authorList>
            <person name="Mure A."/>
            <person name="Sugiura Y."/>
            <person name="Maeda R."/>
            <person name="Honda K."/>
            <person name="Sakurai N."/>
            <person name="Takahashi Y."/>
            <person name="Watada M."/>
            <person name="Katoh T."/>
            <person name="Gotoh A."/>
            <person name="Gotoh Y."/>
            <person name="Taniguchi I."/>
            <person name="Nakamura K."/>
            <person name="Hayashi T."/>
            <person name="Katayama T."/>
            <person name="Uemura T."/>
            <person name="Hattori Y."/>
        </authorList>
    </citation>
    <scope>NUCLEOTIDE SEQUENCE [LARGE SCALE GENOMIC DNA]</scope>
    <source>
        <strain evidence="6 7">KH-74</strain>
    </source>
</reference>
<name>A0AAV5RYV5_MAUHU</name>
<dbReference type="PROSITE" id="PS50137">
    <property type="entry name" value="DS_RBD"/>
    <property type="match status" value="2"/>
</dbReference>
<dbReference type="InterPro" id="IPR036389">
    <property type="entry name" value="RNase_III_sf"/>
</dbReference>
<feature type="domain" description="DRBM" evidence="4">
    <location>
        <begin position="525"/>
        <end position="588"/>
    </location>
</feature>
<dbReference type="InterPro" id="IPR000999">
    <property type="entry name" value="RNase_III_dom"/>
</dbReference>
<organism evidence="6 7">
    <name type="scientific">Maudiozyma humilis</name>
    <name type="common">Sour dough yeast</name>
    <name type="synonym">Kazachstania humilis</name>
    <dbReference type="NCBI Taxonomy" id="51915"/>
    <lineage>
        <taxon>Eukaryota</taxon>
        <taxon>Fungi</taxon>
        <taxon>Dikarya</taxon>
        <taxon>Ascomycota</taxon>
        <taxon>Saccharomycotina</taxon>
        <taxon>Saccharomycetes</taxon>
        <taxon>Saccharomycetales</taxon>
        <taxon>Saccharomycetaceae</taxon>
        <taxon>Maudiozyma</taxon>
    </lineage>
</organism>
<dbReference type="GO" id="GO:0006396">
    <property type="term" value="P:RNA processing"/>
    <property type="evidence" value="ECO:0007669"/>
    <property type="project" value="InterPro"/>
</dbReference>
<feature type="region of interest" description="Disordered" evidence="3">
    <location>
        <begin position="330"/>
        <end position="371"/>
    </location>
</feature>
<evidence type="ECO:0000256" key="2">
    <source>
        <dbReference type="PROSITE-ProRule" id="PRU00266"/>
    </source>
</evidence>
<feature type="domain" description="DRBM" evidence="4">
    <location>
        <begin position="424"/>
        <end position="463"/>
    </location>
</feature>
<dbReference type="PROSITE" id="PS50142">
    <property type="entry name" value="RNASE_3_2"/>
    <property type="match status" value="1"/>
</dbReference>
<dbReference type="InterPro" id="IPR048505">
    <property type="entry name" value="Dicers-like_N_sf"/>
</dbReference>
<evidence type="ECO:0000313" key="6">
    <source>
        <dbReference type="EMBL" id="GMM56610.1"/>
    </source>
</evidence>